<gene>
    <name evidence="3" type="ORF">BECKFM1743A_GA0114220_107562</name>
    <name evidence="4" type="ORF">BECKFM1743B_GA0114221_107352</name>
    <name evidence="2" type="ORF">BECKFM1743C_GA0114222_107502</name>
</gene>
<dbReference type="EMBL" id="CAADFA010000750">
    <property type="protein sequence ID" value="VFJ73735.1"/>
    <property type="molecule type" value="Genomic_DNA"/>
</dbReference>
<protein>
    <submittedName>
        <fullName evidence="3">Uncharacterized protein</fullName>
    </submittedName>
</protein>
<dbReference type="EMBL" id="CAADEZ010000756">
    <property type="protein sequence ID" value="VFJ74077.1"/>
    <property type="molecule type" value="Genomic_DNA"/>
</dbReference>
<feature type="compositionally biased region" description="Polar residues" evidence="1">
    <location>
        <begin position="235"/>
        <end position="248"/>
    </location>
</feature>
<feature type="compositionally biased region" description="Low complexity" evidence="1">
    <location>
        <begin position="198"/>
        <end position="209"/>
    </location>
</feature>
<feature type="compositionally biased region" description="Polar residues" evidence="1">
    <location>
        <begin position="312"/>
        <end position="325"/>
    </location>
</feature>
<feature type="region of interest" description="Disordered" evidence="1">
    <location>
        <begin position="1"/>
        <end position="23"/>
    </location>
</feature>
<feature type="compositionally biased region" description="Basic and acidic residues" evidence="1">
    <location>
        <begin position="79"/>
        <end position="89"/>
    </location>
</feature>
<evidence type="ECO:0000313" key="2">
    <source>
        <dbReference type="EMBL" id="VFJ73735.1"/>
    </source>
</evidence>
<feature type="compositionally biased region" description="Basic and acidic residues" evidence="1">
    <location>
        <begin position="294"/>
        <end position="308"/>
    </location>
</feature>
<feature type="region of interest" description="Disordered" evidence="1">
    <location>
        <begin position="78"/>
        <end position="331"/>
    </location>
</feature>
<feature type="compositionally biased region" description="Basic and acidic residues" evidence="1">
    <location>
        <begin position="165"/>
        <end position="189"/>
    </location>
</feature>
<evidence type="ECO:0000313" key="3">
    <source>
        <dbReference type="EMBL" id="VFJ74077.1"/>
    </source>
</evidence>
<feature type="compositionally biased region" description="Polar residues" evidence="1">
    <location>
        <begin position="106"/>
        <end position="123"/>
    </location>
</feature>
<proteinExistence type="predicted"/>
<evidence type="ECO:0000313" key="4">
    <source>
        <dbReference type="EMBL" id="VFK20857.1"/>
    </source>
</evidence>
<dbReference type="EMBL" id="CAADFL010000735">
    <property type="protein sequence ID" value="VFK20857.1"/>
    <property type="molecule type" value="Genomic_DNA"/>
</dbReference>
<name>A0A450TXR9_9GAMM</name>
<sequence length="383" mass="42784">MFTNPKGLYPKIAPSKNRPLTEKDYTKRYPRNTGRLWASTAMGLVAVVFASHAQYIEAADYNYNRQDGSWTGQQNEYATRWDRSTKPWSRELSGAEQSRFDRNGMGYSTGSGQWANESSGQNWHSHHDLANDSRQFPGWGRERQVHAPQSPEVGQLPDPWGRPSGEQRDPWPGSKDWRKPDGWTDRKPASDGWGGQRSGSTSWSQGSGSERPYNAYGNTPWYGRSQSERPKSSRDYSSGGASPATQNAWARDPWAKSPPKGSVRDSGTYGPSSDASSERRYWGHTGETYGENRPWGEHRQKKQSRTERQTGAGATTYNVAPSGTRQHGYPSYPGYPDYLGIGEYGSIYSPGYGLGYNPGYYGWGYQQGLGSAPMVGESPWFSF</sequence>
<dbReference type="AlphaFoldDB" id="A0A450TXR9"/>
<reference evidence="3" key="1">
    <citation type="submission" date="2019-02" db="EMBL/GenBank/DDBJ databases">
        <authorList>
            <person name="Gruber-Vodicka R. H."/>
            <person name="Seah K. B. B."/>
        </authorList>
    </citation>
    <scope>NUCLEOTIDE SEQUENCE</scope>
    <source>
        <strain evidence="3">BECK_BZ163</strain>
        <strain evidence="4">BECK_BZ164</strain>
        <strain evidence="2">BECK_BZ165</strain>
    </source>
</reference>
<evidence type="ECO:0000256" key="1">
    <source>
        <dbReference type="SAM" id="MobiDB-lite"/>
    </source>
</evidence>
<organism evidence="3">
    <name type="scientific">Candidatus Kentrum sp. FM</name>
    <dbReference type="NCBI Taxonomy" id="2126340"/>
    <lineage>
        <taxon>Bacteria</taxon>
        <taxon>Pseudomonadati</taxon>
        <taxon>Pseudomonadota</taxon>
        <taxon>Gammaproteobacteria</taxon>
        <taxon>Candidatus Kentrum</taxon>
    </lineage>
</organism>
<accession>A0A450TXR9</accession>